<comment type="caution">
    <text evidence="6">The sequence shown here is derived from an EMBL/GenBank/DDBJ whole genome shotgun (WGS) entry which is preliminary data.</text>
</comment>
<evidence type="ECO:0000256" key="5">
    <source>
        <dbReference type="ARBA" id="ARBA00023136"/>
    </source>
</evidence>
<organism evidence="6 7">
    <name type="scientific">Pseudovibrio exalbescens</name>
    <dbReference type="NCBI Taxonomy" id="197461"/>
    <lineage>
        <taxon>Bacteria</taxon>
        <taxon>Pseudomonadati</taxon>
        <taxon>Pseudomonadota</taxon>
        <taxon>Alphaproteobacteria</taxon>
        <taxon>Hyphomicrobiales</taxon>
        <taxon>Stappiaceae</taxon>
        <taxon>Pseudovibrio</taxon>
    </lineage>
</organism>
<name>A0A1U7JCX9_9HYPH</name>
<dbReference type="Gene3D" id="3.90.550.10">
    <property type="entry name" value="Spore Coat Polysaccharide Biosynthesis Protein SpsA, Chain A"/>
    <property type="match status" value="1"/>
</dbReference>
<dbReference type="Proteomes" id="UP000185783">
    <property type="component" value="Unassembled WGS sequence"/>
</dbReference>
<keyword evidence="4" id="KW-0808">Transferase</keyword>
<dbReference type="PANTHER" id="PTHR43646">
    <property type="entry name" value="GLYCOSYLTRANSFERASE"/>
    <property type="match status" value="1"/>
</dbReference>
<evidence type="ECO:0000313" key="6">
    <source>
        <dbReference type="EMBL" id="OKL42532.1"/>
    </source>
</evidence>
<evidence type="ECO:0000256" key="4">
    <source>
        <dbReference type="ARBA" id="ARBA00022679"/>
    </source>
</evidence>
<dbReference type="AlphaFoldDB" id="A0A1U7JCX9"/>
<dbReference type="EMBL" id="LVVZ01000041">
    <property type="protein sequence ID" value="OKL42532.1"/>
    <property type="molecule type" value="Genomic_DNA"/>
</dbReference>
<keyword evidence="5" id="KW-0472">Membrane</keyword>
<dbReference type="SUPFAM" id="SSF53448">
    <property type="entry name" value="Nucleotide-diphospho-sugar transferases"/>
    <property type="match status" value="1"/>
</dbReference>
<gene>
    <name evidence="6" type="ORF">A3843_17875</name>
</gene>
<evidence type="ECO:0000313" key="7">
    <source>
        <dbReference type="Proteomes" id="UP000185783"/>
    </source>
</evidence>
<evidence type="ECO:0000256" key="2">
    <source>
        <dbReference type="ARBA" id="ARBA00022475"/>
    </source>
</evidence>
<dbReference type="GO" id="GO:0016757">
    <property type="term" value="F:glycosyltransferase activity"/>
    <property type="evidence" value="ECO:0007669"/>
    <property type="project" value="UniProtKB-KW"/>
</dbReference>
<keyword evidence="7" id="KW-1185">Reference proteome</keyword>
<keyword evidence="2" id="KW-1003">Cell membrane</keyword>
<evidence type="ECO:0008006" key="8">
    <source>
        <dbReference type="Google" id="ProtNLM"/>
    </source>
</evidence>
<reference evidence="6 7" key="1">
    <citation type="submission" date="2016-03" db="EMBL/GenBank/DDBJ databases">
        <title>Genome sequence of Nesiotobacter sp. nov., a moderately halophilic alphaproteobacterium isolated from the Yellow Sea, China.</title>
        <authorList>
            <person name="Zhang G."/>
            <person name="Zhang R."/>
        </authorList>
    </citation>
    <scope>NUCLEOTIDE SEQUENCE [LARGE SCALE GENOMIC DNA]</scope>
    <source>
        <strain evidence="6 7">WB1-6</strain>
    </source>
</reference>
<protein>
    <recommendedName>
        <fullName evidence="8">Glycosyl transferase family 2</fullName>
    </recommendedName>
</protein>
<dbReference type="GO" id="GO:0005886">
    <property type="term" value="C:plasma membrane"/>
    <property type="evidence" value="ECO:0007669"/>
    <property type="project" value="UniProtKB-SubCell"/>
</dbReference>
<dbReference type="OrthoDB" id="5291101at2"/>
<dbReference type="STRING" id="197461.A3843_17875"/>
<evidence type="ECO:0000256" key="1">
    <source>
        <dbReference type="ARBA" id="ARBA00004236"/>
    </source>
</evidence>
<dbReference type="RefSeq" id="WP_051269459.1">
    <property type="nucleotide sequence ID" value="NZ_LVVZ01000041.1"/>
</dbReference>
<dbReference type="InterPro" id="IPR029044">
    <property type="entry name" value="Nucleotide-diphossugar_trans"/>
</dbReference>
<evidence type="ECO:0000256" key="3">
    <source>
        <dbReference type="ARBA" id="ARBA00022676"/>
    </source>
</evidence>
<proteinExistence type="predicted"/>
<sequence length="199" mass="21554">MLSVIVTTLNSEQALLHSFSSLVPATAEGIVRDVLVIDRGSTDATRTLADAAGANWVSSADAEPNIVELALDHTHRGEWLLFIRPDVMLESGWHNEAMAFIERCQRAGSDHQLAVLRYQSDDFGLKVRATEKLVNFAAQTIGLTHPCQGLLASRASLARHGKRRAKLSATTPAQILRALRAGRPTTLRSAAIRIASPQA</sequence>
<dbReference type="PANTHER" id="PTHR43646:SF2">
    <property type="entry name" value="GLYCOSYLTRANSFERASE 2-LIKE DOMAIN-CONTAINING PROTEIN"/>
    <property type="match status" value="1"/>
</dbReference>
<comment type="subcellular location">
    <subcellularLocation>
        <location evidence="1">Cell membrane</location>
    </subcellularLocation>
</comment>
<accession>A0A1U7JCX9</accession>
<keyword evidence="3" id="KW-0328">Glycosyltransferase</keyword>